<accession>A0A498C9R3</accession>
<dbReference type="Gene3D" id="3.20.20.30">
    <property type="entry name" value="Luciferase-like domain"/>
    <property type="match status" value="1"/>
</dbReference>
<proteinExistence type="predicted"/>
<sequence length="338" mass="34669">MSSSAPARRVGIFVIPPIAADAGHLYRRTIEAGRAVESAGLDAFWLAEGHFTHIGVSSSLTVLAALAQATSRIDLGTAVIPIAFDQPLRLAEVAATVHALSGGRLQLGVGKGNGHGFSAAGYEAFGLTEDDREGLYTVALAELRAVLTDGGIVDGRRAPVFPPPGDLPRRLWQATSTTTTAVAAARAGDGLQLHRVAFGADTGIAQHALVAAYLSEFRGGPGQEPRIAASRGVFAASSRADALERIDAILAADPDLLPLAQPGQSAEDYVAASNTHVGSPADIAASLHADPAARAATDVLLAPVLPVIHPDFRGQLRALAGGVAPRLRAEAPAALATR</sequence>
<evidence type="ECO:0000313" key="3">
    <source>
        <dbReference type="Proteomes" id="UP000273158"/>
    </source>
</evidence>
<dbReference type="Pfam" id="PF00296">
    <property type="entry name" value="Bac_luciferase"/>
    <property type="match status" value="1"/>
</dbReference>
<dbReference type="InterPro" id="IPR050766">
    <property type="entry name" value="Bact_Lucif_Oxidored"/>
</dbReference>
<dbReference type="RefSeq" id="WP_121057490.1">
    <property type="nucleotide sequence ID" value="NZ_RCDB01000001.1"/>
</dbReference>
<keyword evidence="2" id="KW-0560">Oxidoreductase</keyword>
<keyword evidence="3" id="KW-1185">Reference proteome</keyword>
<dbReference type="AlphaFoldDB" id="A0A498C9R3"/>
<organism evidence="2 3">
    <name type="scientific">Microbacterium telephonicum</name>
    <dbReference type="NCBI Taxonomy" id="1714841"/>
    <lineage>
        <taxon>Bacteria</taxon>
        <taxon>Bacillati</taxon>
        <taxon>Actinomycetota</taxon>
        <taxon>Actinomycetes</taxon>
        <taxon>Micrococcales</taxon>
        <taxon>Microbacteriaceae</taxon>
        <taxon>Microbacterium</taxon>
    </lineage>
</organism>
<dbReference type="Proteomes" id="UP000273158">
    <property type="component" value="Unassembled WGS sequence"/>
</dbReference>
<gene>
    <name evidence="2" type="ORF">C7474_0637</name>
</gene>
<dbReference type="SUPFAM" id="SSF51679">
    <property type="entry name" value="Bacterial luciferase-like"/>
    <property type="match status" value="1"/>
</dbReference>
<dbReference type="OrthoDB" id="7903015at2"/>
<name>A0A498C9R3_9MICO</name>
<dbReference type="PANTHER" id="PTHR30137">
    <property type="entry name" value="LUCIFERASE-LIKE MONOOXYGENASE"/>
    <property type="match status" value="1"/>
</dbReference>
<dbReference type="InterPro" id="IPR011251">
    <property type="entry name" value="Luciferase-like_dom"/>
</dbReference>
<dbReference type="GO" id="GO:0005829">
    <property type="term" value="C:cytosol"/>
    <property type="evidence" value="ECO:0007669"/>
    <property type="project" value="TreeGrafter"/>
</dbReference>
<reference evidence="2 3" key="1">
    <citation type="journal article" date="2015" name="Stand. Genomic Sci.">
        <title>Genomic Encyclopedia of Bacterial and Archaeal Type Strains, Phase III: the genomes of soil and plant-associated and newly described type strains.</title>
        <authorList>
            <person name="Whitman W.B."/>
            <person name="Woyke T."/>
            <person name="Klenk H.P."/>
            <person name="Zhou Y."/>
            <person name="Lilburn T.G."/>
            <person name="Beck B.J."/>
            <person name="De Vos P."/>
            <person name="Vandamme P."/>
            <person name="Eisen J.A."/>
            <person name="Garrity G."/>
            <person name="Hugenholtz P."/>
            <person name="Kyrpides N.C."/>
        </authorList>
    </citation>
    <scope>NUCLEOTIDE SEQUENCE [LARGE SCALE GENOMIC DNA]</scope>
    <source>
        <strain evidence="2 3">S2T63</strain>
    </source>
</reference>
<evidence type="ECO:0000313" key="2">
    <source>
        <dbReference type="EMBL" id="RLK52684.1"/>
    </source>
</evidence>
<protein>
    <submittedName>
        <fullName evidence="2">Alkanesulfonate monooxygenase SsuD/methylene tetrahydromethanopterin reductase-like flavin-dependent oxidoreductase (Luciferase family)</fullName>
    </submittedName>
</protein>
<dbReference type="EMBL" id="RCDB01000001">
    <property type="protein sequence ID" value="RLK52684.1"/>
    <property type="molecule type" value="Genomic_DNA"/>
</dbReference>
<keyword evidence="2" id="KW-0503">Monooxygenase</keyword>
<feature type="domain" description="Luciferase-like" evidence="1">
    <location>
        <begin position="25"/>
        <end position="254"/>
    </location>
</feature>
<dbReference type="GO" id="GO:0016705">
    <property type="term" value="F:oxidoreductase activity, acting on paired donors, with incorporation or reduction of molecular oxygen"/>
    <property type="evidence" value="ECO:0007669"/>
    <property type="project" value="InterPro"/>
</dbReference>
<evidence type="ECO:0000259" key="1">
    <source>
        <dbReference type="Pfam" id="PF00296"/>
    </source>
</evidence>
<dbReference type="InterPro" id="IPR036661">
    <property type="entry name" value="Luciferase-like_sf"/>
</dbReference>
<comment type="caution">
    <text evidence="2">The sequence shown here is derived from an EMBL/GenBank/DDBJ whole genome shotgun (WGS) entry which is preliminary data.</text>
</comment>
<dbReference type="GO" id="GO:0004497">
    <property type="term" value="F:monooxygenase activity"/>
    <property type="evidence" value="ECO:0007669"/>
    <property type="project" value="UniProtKB-KW"/>
</dbReference>
<dbReference type="PANTHER" id="PTHR30137:SF15">
    <property type="entry name" value="BLL6902 PROTEIN"/>
    <property type="match status" value="1"/>
</dbReference>